<proteinExistence type="predicted"/>
<dbReference type="SMART" id="SM00267">
    <property type="entry name" value="GGDEF"/>
    <property type="match status" value="1"/>
</dbReference>
<dbReference type="EMBL" id="FPIB01000017">
    <property type="protein sequence ID" value="SFV90571.1"/>
    <property type="molecule type" value="Genomic_DNA"/>
</dbReference>
<sequence>MLTQNIYYQEERKYASDRFLALIVLTLLSFILSGQSSGSVAEKSVLTGFVLLALTLFSMVHYYFISTYPSALLSIRKNLLMFLDFAVLTFLIIRYGDVGIFLFPLYILIVMRSGLSFGISFFYLSLLFVGISFSALMAYSSYWKAHSDIIATFAITTFLIPFFYLRIFTRVHEENHELTQTLHEVSYDANYDELTGVANRKQYKDKMMKLLHNKTPFALLFIDLNKFKVINDTHGHHVGDEVLKEVARRLSENIDKDDFIARLGGDEFVIITTRKKIYMEKFIAKLERNVIGRHKVGSLIVPIELSIGISFYPEDNHGAMLLAKYADEAMYRAKKDEERYHYFYHEIRDQAEAKETEK</sequence>
<dbReference type="SUPFAM" id="SSF55073">
    <property type="entry name" value="Nucleotide cyclase"/>
    <property type="match status" value="1"/>
</dbReference>
<gene>
    <name evidence="3" type="ORF">MNB_SV-4-896</name>
</gene>
<evidence type="ECO:0000256" key="1">
    <source>
        <dbReference type="SAM" id="Phobius"/>
    </source>
</evidence>
<dbReference type="PANTHER" id="PTHR46663">
    <property type="entry name" value="DIGUANYLATE CYCLASE DGCT-RELATED"/>
    <property type="match status" value="1"/>
</dbReference>
<keyword evidence="1" id="KW-0812">Transmembrane</keyword>
<feature type="transmembrane region" description="Helical" evidence="1">
    <location>
        <begin position="85"/>
        <end position="109"/>
    </location>
</feature>
<keyword evidence="1" id="KW-1133">Transmembrane helix</keyword>
<dbReference type="PANTHER" id="PTHR46663:SF2">
    <property type="entry name" value="GGDEF DOMAIN-CONTAINING PROTEIN"/>
    <property type="match status" value="1"/>
</dbReference>
<dbReference type="AlphaFoldDB" id="A0A1W1E9P3"/>
<keyword evidence="1" id="KW-0472">Membrane</keyword>
<dbReference type="InterPro" id="IPR029787">
    <property type="entry name" value="Nucleotide_cyclase"/>
</dbReference>
<dbReference type="InterPro" id="IPR043128">
    <property type="entry name" value="Rev_trsase/Diguanyl_cyclase"/>
</dbReference>
<dbReference type="Gene3D" id="3.30.70.270">
    <property type="match status" value="1"/>
</dbReference>
<feature type="transmembrane region" description="Helical" evidence="1">
    <location>
        <begin position="121"/>
        <end position="143"/>
    </location>
</feature>
<dbReference type="CDD" id="cd01949">
    <property type="entry name" value="GGDEF"/>
    <property type="match status" value="1"/>
</dbReference>
<dbReference type="InterPro" id="IPR052163">
    <property type="entry name" value="DGC-Regulatory_Protein"/>
</dbReference>
<feature type="domain" description="GGDEF" evidence="2">
    <location>
        <begin position="215"/>
        <end position="346"/>
    </location>
</feature>
<evidence type="ECO:0000313" key="3">
    <source>
        <dbReference type="EMBL" id="SFV90571.1"/>
    </source>
</evidence>
<accession>A0A1W1E9P3</accession>
<dbReference type="Pfam" id="PF00990">
    <property type="entry name" value="GGDEF"/>
    <property type="match status" value="1"/>
</dbReference>
<evidence type="ECO:0000259" key="2">
    <source>
        <dbReference type="PROSITE" id="PS50887"/>
    </source>
</evidence>
<name>A0A1W1E9P3_9ZZZZ</name>
<reference evidence="3" key="1">
    <citation type="submission" date="2016-10" db="EMBL/GenBank/DDBJ databases">
        <authorList>
            <person name="de Groot N.N."/>
        </authorList>
    </citation>
    <scope>NUCLEOTIDE SEQUENCE</scope>
</reference>
<dbReference type="PROSITE" id="PS50887">
    <property type="entry name" value="GGDEF"/>
    <property type="match status" value="1"/>
</dbReference>
<feature type="transmembrane region" description="Helical" evidence="1">
    <location>
        <begin position="149"/>
        <end position="168"/>
    </location>
</feature>
<feature type="transmembrane region" description="Helical" evidence="1">
    <location>
        <begin position="45"/>
        <end position="65"/>
    </location>
</feature>
<dbReference type="InterPro" id="IPR000160">
    <property type="entry name" value="GGDEF_dom"/>
</dbReference>
<organism evidence="3">
    <name type="scientific">hydrothermal vent metagenome</name>
    <dbReference type="NCBI Taxonomy" id="652676"/>
    <lineage>
        <taxon>unclassified sequences</taxon>
        <taxon>metagenomes</taxon>
        <taxon>ecological metagenomes</taxon>
    </lineage>
</organism>
<dbReference type="NCBIfam" id="TIGR00254">
    <property type="entry name" value="GGDEF"/>
    <property type="match status" value="1"/>
</dbReference>
<feature type="transmembrane region" description="Helical" evidence="1">
    <location>
        <begin position="15"/>
        <end position="33"/>
    </location>
</feature>
<protein>
    <submittedName>
        <fullName evidence="3">Diguanylate cyclase/phosphodiesterase (GGDEF &amp; EAL domains) with PAS/PAC sensor(S)</fullName>
    </submittedName>
</protein>